<dbReference type="InterPro" id="IPR006342">
    <property type="entry name" value="FkbM_mtfrase"/>
</dbReference>
<protein>
    <submittedName>
        <fullName evidence="2">Methyltransf_21 domain-containing protein</fullName>
    </submittedName>
</protein>
<evidence type="ECO:0000259" key="1">
    <source>
        <dbReference type="Pfam" id="PF05050"/>
    </source>
</evidence>
<dbReference type="WBParaSite" id="GPUH_0000841801-mRNA-1">
    <property type="protein sequence ID" value="GPUH_0000841801-mRNA-1"/>
    <property type="gene ID" value="GPUH_0000841801"/>
</dbReference>
<dbReference type="PANTHER" id="PTHR22989:SF3">
    <property type="entry name" value="METHYLTRANSFERASE FKBM DOMAIN-CONTAINING PROTEIN"/>
    <property type="match status" value="1"/>
</dbReference>
<name>A0A183DI68_9BILA</name>
<reference evidence="2" key="1">
    <citation type="submission" date="2016-06" db="UniProtKB">
        <authorList>
            <consortium name="WormBaseParasite"/>
        </authorList>
    </citation>
    <scope>IDENTIFICATION</scope>
</reference>
<feature type="domain" description="Methyltransferase FkbM" evidence="1">
    <location>
        <begin position="31"/>
        <end position="126"/>
    </location>
</feature>
<dbReference type="PANTHER" id="PTHR22989">
    <property type="entry name" value="UNCHARACTERIZED DUF13 C.ELEGANS"/>
    <property type="match status" value="1"/>
</dbReference>
<accession>A0A183DI68</accession>
<dbReference type="AlphaFoldDB" id="A0A183DI68"/>
<sequence>LRAFWPEESFFFEDDIKAVIPPRNWEASAVSLTIGIGNDLSVEHRLKRTFPNTRFYGVGISETGGTINASVMDSEGQYVWQTIPTITMANLLAEFGLSEVDYLFVDIEGTEYFLLPKLFLHANQIGGIICQVLLLLAARTLENRKKSELGQKKWEDLKW</sequence>
<dbReference type="Pfam" id="PF05050">
    <property type="entry name" value="Methyltransf_21"/>
    <property type="match status" value="1"/>
</dbReference>
<proteinExistence type="predicted"/>
<organism evidence="2">
    <name type="scientific">Gongylonema pulchrum</name>
    <dbReference type="NCBI Taxonomy" id="637853"/>
    <lineage>
        <taxon>Eukaryota</taxon>
        <taxon>Metazoa</taxon>
        <taxon>Ecdysozoa</taxon>
        <taxon>Nematoda</taxon>
        <taxon>Chromadorea</taxon>
        <taxon>Rhabditida</taxon>
        <taxon>Spirurina</taxon>
        <taxon>Spiruromorpha</taxon>
        <taxon>Spiruroidea</taxon>
        <taxon>Gongylonematidae</taxon>
        <taxon>Gongylonema</taxon>
    </lineage>
</organism>
<evidence type="ECO:0000313" key="2">
    <source>
        <dbReference type="WBParaSite" id="GPUH_0000841801-mRNA-1"/>
    </source>
</evidence>